<proteinExistence type="predicted"/>
<reference evidence="1" key="1">
    <citation type="submission" date="2022-08" db="EMBL/GenBank/DDBJ databases">
        <title>Genome Sequence of Fusarium decemcellulare.</title>
        <authorList>
            <person name="Buettner E."/>
        </authorList>
    </citation>
    <scope>NUCLEOTIDE SEQUENCE</scope>
    <source>
        <strain evidence="1">Babe19</strain>
    </source>
</reference>
<organism evidence="1 2">
    <name type="scientific">Fusarium decemcellulare</name>
    <dbReference type="NCBI Taxonomy" id="57161"/>
    <lineage>
        <taxon>Eukaryota</taxon>
        <taxon>Fungi</taxon>
        <taxon>Dikarya</taxon>
        <taxon>Ascomycota</taxon>
        <taxon>Pezizomycotina</taxon>
        <taxon>Sordariomycetes</taxon>
        <taxon>Hypocreomycetidae</taxon>
        <taxon>Hypocreales</taxon>
        <taxon>Nectriaceae</taxon>
        <taxon>Fusarium</taxon>
        <taxon>Fusarium decemcellulare species complex</taxon>
    </lineage>
</organism>
<accession>A0ACC1RUB0</accession>
<sequence length="149" mass="16506">MPLNYDPAFLQAIQPLLPQLSKKQELPTVQNVPSSRKRREAAIEAMFASWPDSVDVTRHVFHVESDDGHQIPVHAFTKTNTSSKPGPAMLHYHAGGLTVGSAVLFAKSLGRIVNETSIPIYSVDYRLAPEHTGTTPVEDCYAALDRRVW</sequence>
<evidence type="ECO:0000313" key="1">
    <source>
        <dbReference type="EMBL" id="KAJ3525724.1"/>
    </source>
</evidence>
<dbReference type="Proteomes" id="UP001148629">
    <property type="component" value="Unassembled WGS sequence"/>
</dbReference>
<name>A0ACC1RUB0_9HYPO</name>
<gene>
    <name evidence="1" type="ORF">NM208_g11515</name>
</gene>
<protein>
    <submittedName>
        <fullName evidence="1">Uncharacterized protein</fullName>
    </submittedName>
</protein>
<comment type="caution">
    <text evidence="1">The sequence shown here is derived from an EMBL/GenBank/DDBJ whole genome shotgun (WGS) entry which is preliminary data.</text>
</comment>
<evidence type="ECO:0000313" key="2">
    <source>
        <dbReference type="Proteomes" id="UP001148629"/>
    </source>
</evidence>
<keyword evidence="2" id="KW-1185">Reference proteome</keyword>
<dbReference type="EMBL" id="JANRMS010001861">
    <property type="protein sequence ID" value="KAJ3525724.1"/>
    <property type="molecule type" value="Genomic_DNA"/>
</dbReference>